<proteinExistence type="predicted"/>
<feature type="transmembrane region" description="Helical" evidence="1">
    <location>
        <begin position="99"/>
        <end position="121"/>
    </location>
</feature>
<organism evidence="2 3">
    <name type="scientific">Oceanobacillus locisalsi</name>
    <dbReference type="NCBI Taxonomy" id="546107"/>
    <lineage>
        <taxon>Bacteria</taxon>
        <taxon>Bacillati</taxon>
        <taxon>Bacillota</taxon>
        <taxon>Bacilli</taxon>
        <taxon>Bacillales</taxon>
        <taxon>Bacillaceae</taxon>
        <taxon>Oceanobacillus</taxon>
    </lineage>
</organism>
<dbReference type="EMBL" id="JBHTKK010000032">
    <property type="protein sequence ID" value="MFD1067951.1"/>
    <property type="molecule type" value="Genomic_DNA"/>
</dbReference>
<evidence type="ECO:0000313" key="2">
    <source>
        <dbReference type="EMBL" id="MFD1067951.1"/>
    </source>
</evidence>
<protein>
    <submittedName>
        <fullName evidence="2">DUF3021 domain-containing protein</fullName>
    </submittedName>
</protein>
<keyword evidence="1" id="KW-0812">Transmembrane</keyword>
<evidence type="ECO:0000256" key="1">
    <source>
        <dbReference type="SAM" id="Phobius"/>
    </source>
</evidence>
<keyword evidence="1" id="KW-0472">Membrane</keyword>
<comment type="caution">
    <text evidence="2">The sequence shown here is derived from an EMBL/GenBank/DDBJ whole genome shotgun (WGS) entry which is preliminary data.</text>
</comment>
<dbReference type="Pfam" id="PF11457">
    <property type="entry name" value="DUF3021"/>
    <property type="match status" value="1"/>
</dbReference>
<reference evidence="3" key="1">
    <citation type="journal article" date="2019" name="Int. J. Syst. Evol. Microbiol.">
        <title>The Global Catalogue of Microorganisms (GCM) 10K type strain sequencing project: providing services to taxonomists for standard genome sequencing and annotation.</title>
        <authorList>
            <consortium name="The Broad Institute Genomics Platform"/>
            <consortium name="The Broad Institute Genome Sequencing Center for Infectious Disease"/>
            <person name="Wu L."/>
            <person name="Ma J."/>
        </authorList>
    </citation>
    <scope>NUCLEOTIDE SEQUENCE [LARGE SCALE GENOMIC DNA]</scope>
    <source>
        <strain evidence="3">CCUG 56608</strain>
    </source>
</reference>
<dbReference type="RefSeq" id="WP_379594121.1">
    <property type="nucleotide sequence ID" value="NZ_JBHTKK010000032.1"/>
</dbReference>
<accession>A0ABW3NK93</accession>
<name>A0ABW3NK93_9BACI</name>
<keyword evidence="3" id="KW-1185">Reference proteome</keyword>
<dbReference type="Proteomes" id="UP001597041">
    <property type="component" value="Unassembled WGS sequence"/>
</dbReference>
<keyword evidence="1" id="KW-1133">Transmembrane helix</keyword>
<sequence>MILDILKRSTLGIAIGAIITFIVLTVMKFNAWEASVSEIWMHLGASMLLGVYTGVTSLIFGESGNHLIKKSVIHFVLTYSAWLVIAGMAGWILLDGWVILWSSLAFILLYVINWSCWYLYFKRQEEELNKYLHKNK</sequence>
<feature type="transmembrane region" description="Helical" evidence="1">
    <location>
        <begin position="39"/>
        <end position="60"/>
    </location>
</feature>
<evidence type="ECO:0000313" key="3">
    <source>
        <dbReference type="Proteomes" id="UP001597041"/>
    </source>
</evidence>
<feature type="transmembrane region" description="Helical" evidence="1">
    <location>
        <begin position="9"/>
        <end position="27"/>
    </location>
</feature>
<gene>
    <name evidence="2" type="ORF">ACFQ19_18295</name>
</gene>
<feature type="transmembrane region" description="Helical" evidence="1">
    <location>
        <begin position="72"/>
        <end position="93"/>
    </location>
</feature>
<dbReference type="InterPro" id="IPR021560">
    <property type="entry name" value="DUF3021"/>
</dbReference>